<protein>
    <submittedName>
        <fullName evidence="5">HIT domain-containing protein</fullName>
    </submittedName>
</protein>
<organism evidence="5">
    <name type="scientific">Sheuella amnicola</name>
    <dbReference type="NCBI Taxonomy" id="2707330"/>
    <lineage>
        <taxon>Bacteria</taxon>
        <taxon>Pseudomonadati</taxon>
        <taxon>Pseudomonadota</taxon>
        <taxon>Betaproteobacteria</taxon>
        <taxon>Burkholderiales</taxon>
        <taxon>Alcaligenaceae</taxon>
        <taxon>Sheuella</taxon>
    </lineage>
</organism>
<dbReference type="GO" id="GO:0003824">
    <property type="term" value="F:catalytic activity"/>
    <property type="evidence" value="ECO:0007669"/>
    <property type="project" value="InterPro"/>
</dbReference>
<dbReference type="PROSITE" id="PS00892">
    <property type="entry name" value="HIT_1"/>
    <property type="match status" value="1"/>
</dbReference>
<evidence type="ECO:0000256" key="1">
    <source>
        <dbReference type="PIRSR" id="PIRSR601310-1"/>
    </source>
</evidence>
<feature type="domain" description="HIT" evidence="4">
    <location>
        <begin position="18"/>
        <end position="123"/>
    </location>
</feature>
<comment type="caution">
    <text evidence="5">The sequence shown here is derived from an EMBL/GenBank/DDBJ whole genome shotgun (WGS) entry which is preliminary data.</text>
</comment>
<dbReference type="InterPro" id="IPR036265">
    <property type="entry name" value="HIT-like_sf"/>
</dbReference>
<dbReference type="EMBL" id="JAAGRN010000003">
    <property type="protein sequence ID" value="NDY82792.1"/>
    <property type="molecule type" value="Genomic_DNA"/>
</dbReference>
<dbReference type="AlphaFoldDB" id="A0A6B2QXS9"/>
<dbReference type="InterPro" id="IPR011146">
    <property type="entry name" value="HIT-like"/>
</dbReference>
<evidence type="ECO:0000259" key="4">
    <source>
        <dbReference type="PROSITE" id="PS51084"/>
    </source>
</evidence>
<dbReference type="PANTHER" id="PTHR23089">
    <property type="entry name" value="HISTIDINE TRIAD HIT PROTEIN"/>
    <property type="match status" value="1"/>
</dbReference>
<name>A0A6B2QXS9_9BURK</name>
<reference evidence="5" key="1">
    <citation type="submission" date="2020-02" db="EMBL/GenBank/DDBJ databases">
        <authorList>
            <person name="Chen W.-M."/>
        </authorList>
    </citation>
    <scope>NUCLEOTIDE SEQUENCE</scope>
    <source>
        <strain evidence="5">NBD-18</strain>
    </source>
</reference>
<evidence type="ECO:0000256" key="3">
    <source>
        <dbReference type="PROSITE-ProRule" id="PRU00464"/>
    </source>
</evidence>
<dbReference type="SUPFAM" id="SSF54197">
    <property type="entry name" value="HIT-like"/>
    <property type="match status" value="1"/>
</dbReference>
<feature type="short sequence motif" description="Histidine triad motif" evidence="2 3">
    <location>
        <begin position="108"/>
        <end position="112"/>
    </location>
</feature>
<evidence type="ECO:0000313" key="5">
    <source>
        <dbReference type="EMBL" id="NDY82792.1"/>
    </source>
</evidence>
<dbReference type="Gene3D" id="3.30.428.10">
    <property type="entry name" value="HIT-like"/>
    <property type="match status" value="1"/>
</dbReference>
<evidence type="ECO:0000256" key="2">
    <source>
        <dbReference type="PIRSR" id="PIRSR601310-3"/>
    </source>
</evidence>
<dbReference type="PROSITE" id="PS51084">
    <property type="entry name" value="HIT_2"/>
    <property type="match status" value="1"/>
</dbReference>
<accession>A0A6B2QXS9</accession>
<feature type="active site" description="Tele-AMP-histidine intermediate" evidence="1">
    <location>
        <position position="110"/>
    </location>
</feature>
<dbReference type="InterPro" id="IPR001310">
    <property type="entry name" value="Histidine_triad_HIT"/>
</dbReference>
<dbReference type="PRINTS" id="PR00332">
    <property type="entry name" value="HISTRIAD"/>
</dbReference>
<sequence length="124" mass="14291">MFRIREPKFYTHRDLAIKRPSPFIENLESGYINESERAFVIRDKKPRAPIHFLVIPKVRIISILDAPQDLIAEMIQLAKETAAQHGIADSGFRLVINTNPQGLQTVYHLHIHLLGGRQLKAPFW</sequence>
<gene>
    <name evidence="5" type="ORF">G3I67_06060</name>
</gene>
<dbReference type="Pfam" id="PF01230">
    <property type="entry name" value="HIT"/>
    <property type="match status" value="1"/>
</dbReference>
<dbReference type="InterPro" id="IPR019808">
    <property type="entry name" value="Histidine_triad_CS"/>
</dbReference>
<proteinExistence type="predicted"/>